<dbReference type="PANTHER" id="PTHR34535">
    <property type="entry name" value="HYDROGENASE MATURATION FACTOR HYPA"/>
    <property type="match status" value="1"/>
</dbReference>
<dbReference type="InterPro" id="IPR000688">
    <property type="entry name" value="HypA/HybF"/>
</dbReference>
<feature type="region of interest" description="Disordered" evidence="5">
    <location>
        <begin position="120"/>
        <end position="140"/>
    </location>
</feature>
<dbReference type="Gene3D" id="3.30.2320.80">
    <property type="match status" value="1"/>
</dbReference>
<sequence length="140" mass="14624">MHEMSIAMAVVTQVEEAARSGGATAVTSVRLQIGELAGVVPDALAFCFELACAGTVLEGAELVTEPVAARAHCGACTDDWAVGMPPRLVCPRCGRAAEVELRSGRELQILSVRWEDGPAHVPPAAAHAGNPAREPISEER</sequence>
<name>A0ABZ1RV05_9ACTN</name>
<proteinExistence type="inferred from homology"/>
<evidence type="ECO:0000256" key="4">
    <source>
        <dbReference type="HAMAP-Rule" id="MF_00213"/>
    </source>
</evidence>
<dbReference type="Pfam" id="PF01155">
    <property type="entry name" value="HypA"/>
    <property type="match status" value="1"/>
</dbReference>
<evidence type="ECO:0000256" key="2">
    <source>
        <dbReference type="ARBA" id="ARBA00022723"/>
    </source>
</evidence>
<evidence type="ECO:0000256" key="5">
    <source>
        <dbReference type="SAM" id="MobiDB-lite"/>
    </source>
</evidence>
<dbReference type="RefSeq" id="WP_073794190.1">
    <property type="nucleotide sequence ID" value="NZ_BMVE01000010.1"/>
</dbReference>
<evidence type="ECO:0000256" key="3">
    <source>
        <dbReference type="ARBA" id="ARBA00022833"/>
    </source>
</evidence>
<feature type="binding site" evidence="4">
    <location>
        <position position="76"/>
    </location>
    <ligand>
        <name>Zn(2+)</name>
        <dbReference type="ChEBI" id="CHEBI:29105"/>
    </ligand>
</feature>
<evidence type="ECO:0000313" key="7">
    <source>
        <dbReference type="Proteomes" id="UP001432075"/>
    </source>
</evidence>
<feature type="compositionally biased region" description="Low complexity" evidence="5">
    <location>
        <begin position="122"/>
        <end position="132"/>
    </location>
</feature>
<dbReference type="PANTHER" id="PTHR34535:SF3">
    <property type="entry name" value="HYDROGENASE MATURATION FACTOR HYPA"/>
    <property type="match status" value="1"/>
</dbReference>
<keyword evidence="3 4" id="KW-0862">Zinc</keyword>
<dbReference type="PIRSF" id="PIRSF004761">
    <property type="entry name" value="Hydrgn_mat_HypA"/>
    <property type="match status" value="1"/>
</dbReference>
<dbReference type="EMBL" id="CP108057">
    <property type="protein sequence ID" value="WUO50161.1"/>
    <property type="molecule type" value="Genomic_DNA"/>
</dbReference>
<evidence type="ECO:0000256" key="1">
    <source>
        <dbReference type="ARBA" id="ARBA00022596"/>
    </source>
</evidence>
<feature type="binding site" evidence="4">
    <location>
        <position position="73"/>
    </location>
    <ligand>
        <name>Zn(2+)</name>
        <dbReference type="ChEBI" id="CHEBI:29105"/>
    </ligand>
</feature>
<protein>
    <recommendedName>
        <fullName evidence="4">Hydrogenase maturation factor HypA</fullName>
    </recommendedName>
</protein>
<keyword evidence="7" id="KW-1185">Reference proteome</keyword>
<dbReference type="HAMAP" id="MF_00213">
    <property type="entry name" value="HypA_HybF"/>
    <property type="match status" value="1"/>
</dbReference>
<gene>
    <name evidence="4 6" type="primary">hypA</name>
    <name evidence="6" type="ORF">OHU17_32395</name>
</gene>
<feature type="binding site" evidence="4">
    <location>
        <position position="93"/>
    </location>
    <ligand>
        <name>Zn(2+)</name>
        <dbReference type="ChEBI" id="CHEBI:29105"/>
    </ligand>
</feature>
<keyword evidence="1 4" id="KW-0533">Nickel</keyword>
<dbReference type="NCBIfam" id="TIGR00100">
    <property type="entry name" value="hypA"/>
    <property type="match status" value="1"/>
</dbReference>
<accession>A0ABZ1RV05</accession>
<feature type="binding site" evidence="4">
    <location>
        <position position="2"/>
    </location>
    <ligand>
        <name>Ni(2+)</name>
        <dbReference type="ChEBI" id="CHEBI:49786"/>
    </ligand>
</feature>
<feature type="binding site" evidence="4">
    <location>
        <position position="90"/>
    </location>
    <ligand>
        <name>Zn(2+)</name>
        <dbReference type="ChEBI" id="CHEBI:29105"/>
    </ligand>
</feature>
<comment type="function">
    <text evidence="4">Involved in the maturation of [NiFe] hydrogenases. Required for nickel insertion into the metal center of the hydrogenase.</text>
</comment>
<evidence type="ECO:0000313" key="6">
    <source>
        <dbReference type="EMBL" id="WUO50161.1"/>
    </source>
</evidence>
<comment type="similarity">
    <text evidence="4">Belongs to the HypA/HybF family.</text>
</comment>
<organism evidence="6 7">
    <name type="scientific">Streptomyces goshikiensis</name>
    <dbReference type="NCBI Taxonomy" id="1942"/>
    <lineage>
        <taxon>Bacteria</taxon>
        <taxon>Bacillati</taxon>
        <taxon>Actinomycetota</taxon>
        <taxon>Actinomycetes</taxon>
        <taxon>Kitasatosporales</taxon>
        <taxon>Streptomycetaceae</taxon>
        <taxon>Streptomyces</taxon>
    </lineage>
</organism>
<dbReference type="Proteomes" id="UP001432075">
    <property type="component" value="Chromosome"/>
</dbReference>
<keyword evidence="2 4" id="KW-0479">Metal-binding</keyword>
<reference evidence="6" key="1">
    <citation type="submission" date="2022-10" db="EMBL/GenBank/DDBJ databases">
        <title>The complete genomes of actinobacterial strains from the NBC collection.</title>
        <authorList>
            <person name="Joergensen T.S."/>
            <person name="Alvarez Arevalo M."/>
            <person name="Sterndorff E.B."/>
            <person name="Faurdal D."/>
            <person name="Vuksanovic O."/>
            <person name="Mourched A.-S."/>
            <person name="Charusanti P."/>
            <person name="Shaw S."/>
            <person name="Blin K."/>
            <person name="Weber T."/>
        </authorList>
    </citation>
    <scope>NUCLEOTIDE SEQUENCE</scope>
    <source>
        <strain evidence="6">NBC_00283</strain>
    </source>
</reference>